<evidence type="ECO:0000256" key="4">
    <source>
        <dbReference type="ARBA" id="ARBA00035499"/>
    </source>
</evidence>
<dbReference type="PANTHER" id="PTHR11545">
    <property type="entry name" value="RIBOSOMAL PROTEIN L13"/>
    <property type="match status" value="1"/>
</dbReference>
<keyword evidence="2 5" id="KW-0689">Ribosomal protein</keyword>
<evidence type="ECO:0000256" key="2">
    <source>
        <dbReference type="ARBA" id="ARBA00022980"/>
    </source>
</evidence>
<dbReference type="GO" id="GO:0003729">
    <property type="term" value="F:mRNA binding"/>
    <property type="evidence" value="ECO:0007669"/>
    <property type="project" value="TreeGrafter"/>
</dbReference>
<dbReference type="GO" id="GO:0003735">
    <property type="term" value="F:structural constituent of ribosome"/>
    <property type="evidence" value="ECO:0007669"/>
    <property type="project" value="InterPro"/>
</dbReference>
<gene>
    <name evidence="5" type="ORF">A3I23_01440</name>
</gene>
<dbReference type="Gene3D" id="3.90.1180.10">
    <property type="entry name" value="Ribosomal protein L13"/>
    <property type="match status" value="1"/>
</dbReference>
<accession>A0A1F6Y7A2</accession>
<dbReference type="Proteomes" id="UP000177693">
    <property type="component" value="Unassembled WGS sequence"/>
</dbReference>
<evidence type="ECO:0000256" key="1">
    <source>
        <dbReference type="ARBA" id="ARBA00006227"/>
    </source>
</evidence>
<dbReference type="EMBL" id="MFVL01000003">
    <property type="protein sequence ID" value="OGJ02219.1"/>
    <property type="molecule type" value="Genomic_DNA"/>
</dbReference>
<dbReference type="CDD" id="cd00392">
    <property type="entry name" value="Ribosomal_L13"/>
    <property type="match status" value="1"/>
</dbReference>
<protein>
    <recommendedName>
        <fullName evidence="4">50S ribosomal protein L13</fullName>
    </recommendedName>
</protein>
<dbReference type="GO" id="GO:0022625">
    <property type="term" value="C:cytosolic large ribosomal subunit"/>
    <property type="evidence" value="ECO:0007669"/>
    <property type="project" value="TreeGrafter"/>
</dbReference>
<reference evidence="5 6" key="1">
    <citation type="journal article" date="2016" name="Nat. Commun.">
        <title>Thousands of microbial genomes shed light on interconnected biogeochemical processes in an aquifer system.</title>
        <authorList>
            <person name="Anantharaman K."/>
            <person name="Brown C.T."/>
            <person name="Hug L.A."/>
            <person name="Sharon I."/>
            <person name="Castelle C.J."/>
            <person name="Probst A.J."/>
            <person name="Thomas B.C."/>
            <person name="Singh A."/>
            <person name="Wilkins M.J."/>
            <person name="Karaoz U."/>
            <person name="Brodie E.L."/>
            <person name="Williams K.H."/>
            <person name="Hubbard S.S."/>
            <person name="Banfield J.F."/>
        </authorList>
    </citation>
    <scope>NUCLEOTIDE SEQUENCE [LARGE SCALE GENOMIC DNA]</scope>
</reference>
<evidence type="ECO:0000313" key="5">
    <source>
        <dbReference type="EMBL" id="OGJ02219.1"/>
    </source>
</evidence>
<dbReference type="Pfam" id="PF00572">
    <property type="entry name" value="Ribosomal_L13"/>
    <property type="match status" value="1"/>
</dbReference>
<dbReference type="AlphaFoldDB" id="A0A1F6Y7A2"/>
<dbReference type="GO" id="GO:0006412">
    <property type="term" value="P:translation"/>
    <property type="evidence" value="ECO:0007669"/>
    <property type="project" value="InterPro"/>
</dbReference>
<name>A0A1F6Y7A2_9BACT</name>
<proteinExistence type="inferred from homology"/>
<sequence>MKNTKEKISLKVIDASGRTLGRVASEVAMSLMGKTKATFERNQYSGLPVKVVNASKIRITAKKLESIYHTRYSGIPGGLRILTGTETAAKRGLSELLKLATEQMLPANKLRRRMMKNLKIEE</sequence>
<dbReference type="InterPro" id="IPR036899">
    <property type="entry name" value="Ribosomal_uL13_sf"/>
</dbReference>
<evidence type="ECO:0000313" key="6">
    <source>
        <dbReference type="Proteomes" id="UP000177693"/>
    </source>
</evidence>
<dbReference type="PIRSF" id="PIRSF002181">
    <property type="entry name" value="Ribosomal_L13"/>
    <property type="match status" value="1"/>
</dbReference>
<comment type="similarity">
    <text evidence="1">Belongs to the universal ribosomal protein uL13 family.</text>
</comment>
<organism evidence="5 6">
    <name type="scientific">Candidatus Nomurabacteria bacterium RIFCSPLOWO2_02_FULL_40_67</name>
    <dbReference type="NCBI Taxonomy" id="1801787"/>
    <lineage>
        <taxon>Bacteria</taxon>
        <taxon>Candidatus Nomuraibacteriota</taxon>
    </lineage>
</organism>
<dbReference type="PANTHER" id="PTHR11545:SF2">
    <property type="entry name" value="LARGE RIBOSOMAL SUBUNIT PROTEIN UL13M"/>
    <property type="match status" value="1"/>
</dbReference>
<dbReference type="InterPro" id="IPR005823">
    <property type="entry name" value="Ribosomal_uL13_bac-type"/>
</dbReference>
<dbReference type="SUPFAM" id="SSF52161">
    <property type="entry name" value="Ribosomal protein L13"/>
    <property type="match status" value="1"/>
</dbReference>
<evidence type="ECO:0000256" key="3">
    <source>
        <dbReference type="ARBA" id="ARBA00023274"/>
    </source>
</evidence>
<dbReference type="InterPro" id="IPR005822">
    <property type="entry name" value="Ribosomal_uL13"/>
</dbReference>
<keyword evidence="3" id="KW-0687">Ribonucleoprotein</keyword>
<dbReference type="GO" id="GO:0017148">
    <property type="term" value="P:negative regulation of translation"/>
    <property type="evidence" value="ECO:0007669"/>
    <property type="project" value="TreeGrafter"/>
</dbReference>
<comment type="caution">
    <text evidence="5">The sequence shown here is derived from an EMBL/GenBank/DDBJ whole genome shotgun (WGS) entry which is preliminary data.</text>
</comment>
<dbReference type="NCBIfam" id="TIGR01066">
    <property type="entry name" value="rplM_bact"/>
    <property type="match status" value="1"/>
</dbReference>